<accession>A0ACA9MCP0</accession>
<evidence type="ECO:0000313" key="1">
    <source>
        <dbReference type="EMBL" id="CAG8579415.1"/>
    </source>
</evidence>
<dbReference type="Proteomes" id="UP000789525">
    <property type="component" value="Unassembled WGS sequence"/>
</dbReference>
<gene>
    <name evidence="1" type="ORF">ACOLOM_LOCUS5909</name>
</gene>
<protein>
    <submittedName>
        <fullName evidence="1">17502_t:CDS:1</fullName>
    </submittedName>
</protein>
<name>A0ACA9MCP0_9GLOM</name>
<feature type="non-terminal residue" evidence="1">
    <location>
        <position position="1"/>
    </location>
</feature>
<proteinExistence type="predicted"/>
<feature type="non-terminal residue" evidence="1">
    <location>
        <position position="355"/>
    </location>
</feature>
<organism evidence="1 2">
    <name type="scientific">Acaulospora colombiana</name>
    <dbReference type="NCBI Taxonomy" id="27376"/>
    <lineage>
        <taxon>Eukaryota</taxon>
        <taxon>Fungi</taxon>
        <taxon>Fungi incertae sedis</taxon>
        <taxon>Mucoromycota</taxon>
        <taxon>Glomeromycotina</taxon>
        <taxon>Glomeromycetes</taxon>
        <taxon>Diversisporales</taxon>
        <taxon>Acaulosporaceae</taxon>
        <taxon>Acaulospora</taxon>
    </lineage>
</organism>
<comment type="caution">
    <text evidence="1">The sequence shown here is derived from an EMBL/GenBank/DDBJ whole genome shotgun (WGS) entry which is preliminary data.</text>
</comment>
<dbReference type="EMBL" id="CAJVPT010011451">
    <property type="protein sequence ID" value="CAG8579415.1"/>
    <property type="molecule type" value="Genomic_DNA"/>
</dbReference>
<reference evidence="1" key="1">
    <citation type="submission" date="2021-06" db="EMBL/GenBank/DDBJ databases">
        <authorList>
            <person name="Kallberg Y."/>
            <person name="Tangrot J."/>
            <person name="Rosling A."/>
        </authorList>
    </citation>
    <scope>NUCLEOTIDE SEQUENCE</scope>
    <source>
        <strain evidence="1">CL356</strain>
    </source>
</reference>
<keyword evidence="2" id="KW-1185">Reference proteome</keyword>
<sequence>PENPYLVPLTPSSYSNTYILPSTPLPSTPSTPQFPPSRPVTPQLTGSTLFDELRQVTSRTSPSTSSGDMKDYSSSSVQPFRLTSSEFQSNDPPTPQSSPPISPSLLPPLPPSTPSTPNFSSTLMTHPSSQNSSFVEDVPSPAPIKSILKLRASTPSIALTPQTISSETLPLAQKSSIPKSPAKKSIPPPLSLSSTATRPPPLPLPPTWPTLKKTKRQEFKKGEPSDKLSPHHRQQRVRSKSISEGNDYDGNESEIIFRKGGKPIHHSKARSEDGDCRENELDEPLNDDFKNKLEYLGESFYVLSPGENIDTARERNISSAALSINTKIGNECEVTDQTKAIKNKEYDDINIYNSN</sequence>
<evidence type="ECO:0000313" key="2">
    <source>
        <dbReference type="Proteomes" id="UP000789525"/>
    </source>
</evidence>